<feature type="chain" id="PRO_5003224643" description="PilY1 beta-propeller domain-containing protein" evidence="8">
    <location>
        <begin position="46"/>
        <end position="1341"/>
    </location>
</feature>
<dbReference type="Proteomes" id="UP000011021">
    <property type="component" value="Unassembled WGS sequence"/>
</dbReference>
<dbReference type="eggNOG" id="COG3419">
    <property type="taxonomic scope" value="Bacteria"/>
</dbReference>
<keyword evidence="11" id="KW-1185">Reference proteome</keyword>
<evidence type="ECO:0000313" key="10">
    <source>
        <dbReference type="EMBL" id="EFV94771.1"/>
    </source>
</evidence>
<evidence type="ECO:0000256" key="2">
    <source>
        <dbReference type="ARBA" id="ARBA00008387"/>
    </source>
</evidence>
<comment type="caution">
    <text evidence="10">The sequence shown here is derived from an EMBL/GenBank/DDBJ whole genome shotgun (WGS) entry which is preliminary data.</text>
</comment>
<feature type="domain" description="PilY1 beta-propeller" evidence="9">
    <location>
        <begin position="773"/>
        <end position="1093"/>
    </location>
</feature>
<keyword evidence="5" id="KW-0106">Calcium</keyword>
<keyword evidence="3" id="KW-1029">Fimbrium biogenesis</keyword>
<evidence type="ECO:0000256" key="3">
    <source>
        <dbReference type="ARBA" id="ARBA00022558"/>
    </source>
</evidence>
<keyword evidence="8" id="KW-0732">Signal</keyword>
<accession>E7RXU7</accession>
<dbReference type="GO" id="GO:0046872">
    <property type="term" value="F:metal ion binding"/>
    <property type="evidence" value="ECO:0007669"/>
    <property type="project" value="UniProtKB-KW"/>
</dbReference>
<dbReference type="SUPFAM" id="SSF50998">
    <property type="entry name" value="Quinoprotein alcohol dehydrogenase-like"/>
    <property type="match status" value="1"/>
</dbReference>
<evidence type="ECO:0000256" key="5">
    <source>
        <dbReference type="ARBA" id="ARBA00022837"/>
    </source>
</evidence>
<evidence type="ECO:0000256" key="4">
    <source>
        <dbReference type="ARBA" id="ARBA00022723"/>
    </source>
</evidence>
<dbReference type="GO" id="GO:0009289">
    <property type="term" value="C:pilus"/>
    <property type="evidence" value="ECO:0007669"/>
    <property type="project" value="UniProtKB-SubCell"/>
</dbReference>
<keyword evidence="4" id="KW-0479">Metal-binding</keyword>
<keyword evidence="6" id="KW-0281">Fimbrium</keyword>
<evidence type="ECO:0000313" key="11">
    <source>
        <dbReference type="Proteomes" id="UP000011021"/>
    </source>
</evidence>
<protein>
    <recommendedName>
        <fullName evidence="9">PilY1 beta-propeller domain-containing protein</fullName>
    </recommendedName>
</protein>
<dbReference type="EMBL" id="AEQP01000010">
    <property type="protein sequence ID" value="EFV94771.1"/>
    <property type="molecule type" value="Genomic_DNA"/>
</dbReference>
<name>E7RXU7_9BURK</name>
<gene>
    <name evidence="10" type="ORF">HMPREF0551_1518</name>
</gene>
<feature type="region of interest" description="Disordered" evidence="7">
    <location>
        <begin position="450"/>
        <end position="478"/>
    </location>
</feature>
<sequence length="1341" mass="147061">MKPMETVTRLHLNRMPAAVMPRRVPRAVHAALLLMSCSLLSPVQAEISQRSLINKEVTVVEPNLMFTLDDSGSMAFNYLPDTDLEYHLFAFHPDEPDDYAPYKYEGLLATDDTNILAIRRRSPKVNTLYYDPDTRYEPWVDKNGVRMANADPRAVIYHVNHPNSKFKDLKLDITGERSVGERPVCVTPQGNQFVSDLREQKPCTGDGVTRTVAPATYYLPKDPKFKPPGDWTKDSASNYKRISIKDHQYFDRPFTRTDCLISKKNPNVRECTQAEEYQNFANWFQYHRTRMHVAIAAVGNAFATALGPDIRVGYGRINQGVLKPVDGVETIVVERGVRRFVNKNAAATTLNAGETDRSDFFNWLNTRTADGGTPLMRATNTVNNYFRRADAMGPWAAEPGRIGGKLNQRRNHLACRRSYHILMTDGQYTFPKYDPDHPERTEGMLQKDFPLESDNVDGEKIKDDRAPEKGGPARGSYQYRPQAPYKGVAYGSLADYAMDGWKNDLRPDLNNEVPTYEGNPSFWQNVTTYTLGFGVEGTLSYPDDLQKIINGSLSWPAEVKPGTPTAIDDLWHAAVNGHGKYVNVRNSAGFMSEMAGILAEIASRTGTSAGVAVASRALQANNQKFVPSYKTKDWTGDLKAYAVDAHGQQGALQWSVLERLPKPIDRTMYVGTGKFGRPAASPFYWDSAEDKPARRMTDEAKRELIKGAGKKDEDGSPLVLYLRGDRSESGKMFRTQLQSAVIGHIVNSQPAYIGSAIDRGYRYLPATFGGAKSGADSYKDYVAQKAARTCSATIQGGAAKVCGPAMVFVGSNEGFLHGFNANPDPAKNGGREIFAFAPFASLSELGRSSKPDFQARFMMDGPLIERDAFWGNRWHNVVVATTGAGPKAVFALDVTQTDFNGLDQAVLWELSDVNQSVKANADAIGHVLQEPEVGVLADGRWVVVIGNGYESRSKRAQLLVVELQTGQVIARLDTGVGSDSQPNGLGGVALVRDGNQVITGAFAGDLRGNVWKFDLAASHPSNWKVSYGKKPMFTAHDGRAITAAPVLVTHPLGGVMVLVGTGKLFEVGDNEIPADYDRDRGPFDSLYGLWDTARLSIDRNGNRTWAADDRKNADGSTSKGNDGIPIKLGTVVTRRLQVNPGMTLVKIPLEDSANRNLDWTRDRGWRVTLKDMIAVGGQRNIVTPQLMSGLVLFETMSPWVDEVTAACKPRIDTPGFALALDPLSGRMSPKALIDTNNDKLVDGGDAPVAGWELENWTGRSVVVTQPPAKPCGGLADCKPLPAQLCPEDSLANSLQNVGDAVQVCVGLPAPTRWWWREISVPDVTYNAGANPGQAQITVTAP</sequence>
<dbReference type="HOGENOM" id="CLU_001890_1_1_4"/>
<organism evidence="10 11">
    <name type="scientific">Lautropia mirabilis ATCC 51599</name>
    <dbReference type="NCBI Taxonomy" id="887898"/>
    <lineage>
        <taxon>Bacteria</taxon>
        <taxon>Pseudomonadati</taxon>
        <taxon>Pseudomonadota</taxon>
        <taxon>Betaproteobacteria</taxon>
        <taxon>Burkholderiales</taxon>
        <taxon>Burkholderiaceae</taxon>
        <taxon>Lautropia</taxon>
    </lineage>
</organism>
<evidence type="ECO:0000256" key="1">
    <source>
        <dbReference type="ARBA" id="ARBA00004561"/>
    </source>
</evidence>
<reference evidence="10 11" key="1">
    <citation type="submission" date="2010-12" db="EMBL/GenBank/DDBJ databases">
        <authorList>
            <person name="Muzny D."/>
            <person name="Qin X."/>
            <person name="Deng J."/>
            <person name="Jiang H."/>
            <person name="Liu Y."/>
            <person name="Qu J."/>
            <person name="Song X.-Z."/>
            <person name="Zhang L."/>
            <person name="Thornton R."/>
            <person name="Coyle M."/>
            <person name="Francisco L."/>
            <person name="Jackson L."/>
            <person name="Javaid M."/>
            <person name="Korchina V."/>
            <person name="Kovar C."/>
            <person name="Mata R."/>
            <person name="Mathew T."/>
            <person name="Ngo R."/>
            <person name="Nguyen L."/>
            <person name="Nguyen N."/>
            <person name="Okwuonu G."/>
            <person name="Ongeri F."/>
            <person name="Pham C."/>
            <person name="Simmons D."/>
            <person name="Wilczek-Boney K."/>
            <person name="Hale W."/>
            <person name="Jakkamsetti A."/>
            <person name="Pham P."/>
            <person name="Ruth R."/>
            <person name="San Lucas F."/>
            <person name="Warren J."/>
            <person name="Zhang J."/>
            <person name="Zhao Z."/>
            <person name="Zhou C."/>
            <person name="Zhu D."/>
            <person name="Lee S."/>
            <person name="Bess C."/>
            <person name="Blankenburg K."/>
            <person name="Forbes L."/>
            <person name="Fu Q."/>
            <person name="Gubbala S."/>
            <person name="Hirani K."/>
            <person name="Jayaseelan J.C."/>
            <person name="Lara F."/>
            <person name="Munidasa M."/>
            <person name="Palculict T."/>
            <person name="Patil S."/>
            <person name="Pu L.-L."/>
            <person name="Saada N."/>
            <person name="Tang L."/>
            <person name="Weissenberger G."/>
            <person name="Zhu Y."/>
            <person name="Hemphill L."/>
            <person name="Shang Y."/>
            <person name="Youmans B."/>
            <person name="Ayvaz T."/>
            <person name="Ross M."/>
            <person name="Santibanez J."/>
            <person name="Aqrawi P."/>
            <person name="Gross S."/>
            <person name="Joshi V."/>
            <person name="Fowler G."/>
            <person name="Nazareth L."/>
            <person name="Reid J."/>
            <person name="Worley K."/>
            <person name="Petrosino J."/>
            <person name="Highlander S."/>
            <person name="Gibbs R."/>
        </authorList>
    </citation>
    <scope>NUCLEOTIDE SEQUENCE [LARGE SCALE GENOMIC DNA]</scope>
    <source>
        <strain evidence="10 11">ATCC 51599</strain>
    </source>
</reference>
<evidence type="ECO:0000256" key="8">
    <source>
        <dbReference type="SAM" id="SignalP"/>
    </source>
</evidence>
<feature type="compositionally biased region" description="Basic and acidic residues" evidence="7">
    <location>
        <begin position="457"/>
        <end position="468"/>
    </location>
</feature>
<dbReference type="InterPro" id="IPR011047">
    <property type="entry name" value="Quinoprotein_ADH-like_sf"/>
</dbReference>
<feature type="signal peptide" evidence="8">
    <location>
        <begin position="1"/>
        <end position="45"/>
    </location>
</feature>
<comment type="subcellular location">
    <subcellularLocation>
        <location evidence="1">Fimbrium</location>
    </subcellularLocation>
</comment>
<proteinExistence type="inferred from homology"/>
<evidence type="ECO:0000256" key="7">
    <source>
        <dbReference type="SAM" id="MobiDB-lite"/>
    </source>
</evidence>
<evidence type="ECO:0000259" key="9">
    <source>
        <dbReference type="Pfam" id="PF05567"/>
    </source>
</evidence>
<comment type="similarity">
    <text evidence="2">Belongs to the PilY1 family.</text>
</comment>
<dbReference type="InterPro" id="IPR008707">
    <property type="entry name" value="B-propeller_PilY1"/>
</dbReference>
<dbReference type="STRING" id="887898.HMPREF0551_1518"/>
<dbReference type="Pfam" id="PF05567">
    <property type="entry name" value="T4P_PilY1"/>
    <property type="match status" value="1"/>
</dbReference>
<evidence type="ECO:0000256" key="6">
    <source>
        <dbReference type="ARBA" id="ARBA00023263"/>
    </source>
</evidence>